<sequence length="257" mass="30070">MLGKLLKTELKMTTQFLLPIYTGIFLTTFVLFNILKKNFTLNFKVFLLTFICLALLFHFFTWLILGIAFYRQLWLSFSAPLACKFTIAYFIITLFWSLISELFTIINFIFLIGGFNHTFFTSLTQNFSLHTNPFQDLFKLILTDFFLKQIVQIISSISLISFLSYIAFIFMFYLAIAMSRFINHLSPNWLISFGYFILLALLFVSMMSLTLALLLRYTLSIHTLITVLLLGIFLFNITLLLTLGFILYYLPVRCKIF</sequence>
<proteinExistence type="predicted"/>
<dbReference type="EMBL" id="PEDL01000007">
    <property type="protein sequence ID" value="PHV70846.1"/>
    <property type="molecule type" value="Genomic_DNA"/>
</dbReference>
<reference evidence="1" key="1">
    <citation type="submission" date="2017-10" db="EMBL/GenBank/DDBJ databases">
        <title>Genome sequence of cellulolytic Lachnospiraceae bacterium XHS1971 isolated from hotspring sediment.</title>
        <authorList>
            <person name="Vasudevan G."/>
            <person name="Joshi A.J."/>
            <person name="Hivarkar S."/>
            <person name="Lanjekar V.B."/>
            <person name="Dhakephalkar P.K."/>
            <person name="Dagar S."/>
        </authorList>
    </citation>
    <scope>NUCLEOTIDE SEQUENCE</scope>
    <source>
        <strain evidence="1">XHS1971</strain>
    </source>
</reference>
<organism evidence="1 2">
    <name type="scientific">Sporanaerobium hydrogeniformans</name>
    <dbReference type="NCBI Taxonomy" id="3072179"/>
    <lineage>
        <taxon>Bacteria</taxon>
        <taxon>Bacillati</taxon>
        <taxon>Bacillota</taxon>
        <taxon>Clostridia</taxon>
        <taxon>Lachnospirales</taxon>
        <taxon>Lachnospiraceae</taxon>
        <taxon>Sporanaerobium</taxon>
    </lineage>
</organism>
<evidence type="ECO:0000313" key="2">
    <source>
        <dbReference type="Proteomes" id="UP000224460"/>
    </source>
</evidence>
<dbReference type="Proteomes" id="UP000224460">
    <property type="component" value="Unassembled WGS sequence"/>
</dbReference>
<accession>A0AC61DCB1</accession>
<evidence type="ECO:0000313" key="1">
    <source>
        <dbReference type="EMBL" id="PHV70846.1"/>
    </source>
</evidence>
<comment type="caution">
    <text evidence="1">The sequence shown here is derived from an EMBL/GenBank/DDBJ whole genome shotgun (WGS) entry which is preliminary data.</text>
</comment>
<name>A0AC61DCB1_9FIRM</name>
<keyword evidence="2" id="KW-1185">Reference proteome</keyword>
<gene>
    <name evidence="1" type="ORF">CS063_08770</name>
</gene>
<protein>
    <submittedName>
        <fullName evidence="1">Uncharacterized protein</fullName>
    </submittedName>
</protein>